<evidence type="ECO:0000313" key="3">
    <source>
        <dbReference type="Proteomes" id="UP000620104"/>
    </source>
</evidence>
<feature type="region of interest" description="Disordered" evidence="1">
    <location>
        <begin position="215"/>
        <end position="281"/>
    </location>
</feature>
<feature type="region of interest" description="Disordered" evidence="1">
    <location>
        <begin position="62"/>
        <end position="111"/>
    </location>
</feature>
<sequence>MHTRIPEPRAADDAHTVAVAVAERALLEEGDVVADPWSTELSAKEPWKSSWVTVTLNTPPQIPTHTFSPSPFGETASPRALPSPGAMRPTAQSFMPPAQRTHSRSRSNLLPAIDLSHGTTITHRRAASSVTLSNAPLRASDVAHGDLPLPRPTTTKRQAGMPTLAEITAYYATKRTSPITTTVPAPTAIRPATSRRPLPIGGLAMLKRCSLSSETSSSSVDYSSAESDAGPQTPPARESSGRYRDLGGKVTVASERRESASRLPEFLRRGSESGVEEGKEATTGGYNALAMALARHRRTVSASTREALTMSSSMGPNLPPRSSSLDATTMTTTTTNVTHTPGIHVTPPSSTIPPSPTFTLPPTHPTRPPHHINRKLGIPHPTTLHTSLGVPGLHVTPPTASAGEDDTSPLLRLEAEIAATRASSEEGGKRQERAERMRRVLGMRTGGT</sequence>
<dbReference type="AlphaFoldDB" id="A0A8H3TVT6"/>
<keyword evidence="3" id="KW-1185">Reference proteome</keyword>
<feature type="compositionally biased region" description="Basic and acidic residues" evidence="1">
    <location>
        <begin position="254"/>
        <end position="280"/>
    </location>
</feature>
<feature type="region of interest" description="Disordered" evidence="1">
    <location>
        <begin position="419"/>
        <end position="448"/>
    </location>
</feature>
<proteinExistence type="predicted"/>
<dbReference type="Proteomes" id="UP000620104">
    <property type="component" value="Unassembled WGS sequence"/>
</dbReference>
<dbReference type="EMBL" id="BLZA01000028">
    <property type="protein sequence ID" value="GHJ88145.1"/>
    <property type="molecule type" value="Genomic_DNA"/>
</dbReference>
<feature type="region of interest" description="Disordered" evidence="1">
    <location>
        <begin position="335"/>
        <end position="354"/>
    </location>
</feature>
<gene>
    <name evidence="2" type="ORF">NliqN6_4547</name>
</gene>
<evidence type="ECO:0000313" key="2">
    <source>
        <dbReference type="EMBL" id="GHJ88145.1"/>
    </source>
</evidence>
<evidence type="ECO:0000256" key="1">
    <source>
        <dbReference type="SAM" id="MobiDB-lite"/>
    </source>
</evidence>
<accession>A0A8H3TVT6</accession>
<name>A0A8H3TVT6_9TREE</name>
<protein>
    <submittedName>
        <fullName evidence="2">Uncharacterized protein</fullName>
    </submittedName>
</protein>
<feature type="compositionally biased region" description="Low complexity" evidence="1">
    <location>
        <begin position="215"/>
        <end position="227"/>
    </location>
</feature>
<feature type="compositionally biased region" description="Basic and acidic residues" evidence="1">
    <location>
        <begin position="423"/>
        <end position="438"/>
    </location>
</feature>
<reference evidence="2" key="1">
    <citation type="submission" date="2020-07" db="EMBL/GenBank/DDBJ databases">
        <title>Draft Genome Sequence of a Deep-Sea Yeast, Naganishia (Cryptococcus) liquefaciens strain N6.</title>
        <authorList>
            <person name="Han Y.W."/>
            <person name="Kajitani R."/>
            <person name="Morimoto H."/>
            <person name="Parhat M."/>
            <person name="Tsubouchi H."/>
            <person name="Bakenova O."/>
            <person name="Ogata M."/>
            <person name="Argunhan B."/>
            <person name="Aoki R."/>
            <person name="Kajiwara S."/>
            <person name="Itoh T."/>
            <person name="Iwasaki H."/>
        </authorList>
    </citation>
    <scope>NUCLEOTIDE SEQUENCE</scope>
    <source>
        <strain evidence="2">N6</strain>
    </source>
</reference>
<organism evidence="2 3">
    <name type="scientific">Naganishia liquefaciens</name>
    <dbReference type="NCBI Taxonomy" id="104408"/>
    <lineage>
        <taxon>Eukaryota</taxon>
        <taxon>Fungi</taxon>
        <taxon>Dikarya</taxon>
        <taxon>Basidiomycota</taxon>
        <taxon>Agaricomycotina</taxon>
        <taxon>Tremellomycetes</taxon>
        <taxon>Filobasidiales</taxon>
        <taxon>Filobasidiaceae</taxon>
        <taxon>Naganishia</taxon>
    </lineage>
</organism>
<comment type="caution">
    <text evidence="2">The sequence shown here is derived from an EMBL/GenBank/DDBJ whole genome shotgun (WGS) entry which is preliminary data.</text>
</comment>